<comment type="caution">
    <text evidence="1">The sequence shown here is derived from an EMBL/GenBank/DDBJ whole genome shotgun (WGS) entry which is preliminary data.</text>
</comment>
<keyword evidence="2" id="KW-1185">Reference proteome</keyword>
<evidence type="ECO:0000313" key="1">
    <source>
        <dbReference type="EMBL" id="CAG7732385.1"/>
    </source>
</evidence>
<reference evidence="1" key="1">
    <citation type="submission" date="2021-06" db="EMBL/GenBank/DDBJ databases">
        <authorList>
            <person name="Hodson N. C."/>
            <person name="Mongue J. A."/>
            <person name="Jaron S. K."/>
        </authorList>
    </citation>
    <scope>NUCLEOTIDE SEQUENCE</scope>
</reference>
<dbReference type="AlphaFoldDB" id="A0A8J2KU63"/>
<gene>
    <name evidence="1" type="ORF">AFUS01_LOCUS20905</name>
</gene>
<dbReference type="EMBL" id="CAJVCH010230205">
    <property type="protein sequence ID" value="CAG7732385.1"/>
    <property type="molecule type" value="Genomic_DNA"/>
</dbReference>
<proteinExistence type="predicted"/>
<accession>A0A8J2KU63</accession>
<name>A0A8J2KU63_9HEXA</name>
<organism evidence="1 2">
    <name type="scientific">Allacma fusca</name>
    <dbReference type="NCBI Taxonomy" id="39272"/>
    <lineage>
        <taxon>Eukaryota</taxon>
        <taxon>Metazoa</taxon>
        <taxon>Ecdysozoa</taxon>
        <taxon>Arthropoda</taxon>
        <taxon>Hexapoda</taxon>
        <taxon>Collembola</taxon>
        <taxon>Symphypleona</taxon>
        <taxon>Sminthuridae</taxon>
        <taxon>Allacma</taxon>
    </lineage>
</organism>
<feature type="non-terminal residue" evidence="1">
    <location>
        <position position="1"/>
    </location>
</feature>
<dbReference type="Proteomes" id="UP000708208">
    <property type="component" value="Unassembled WGS sequence"/>
</dbReference>
<dbReference type="OrthoDB" id="8063529at2759"/>
<sequence>MELPGNESLCFINKLEDIKLSIDDFNNAITEAVRSAAITCGMSRKIHITEPNFRDKPWYDLECRRSRLRVLQTLKELRNNHFGEYYRNKYHATRKTHSNLLKSKRKRHIDWIKFCMRHPKSTTSFWRTFNHFKSRSLNLNAIPLTTWEKFYADIMPHRFVTEHIFFIKTDEFLDSEITLNDLQTAIKALKNNKSPGIDGLQNEFWKNGSDELNASLLNLFNTVATTGFTPRAWSEIELFMLHKKGDSDQPGNYRGIALINTITKLFTRILYSR</sequence>
<protein>
    <recommendedName>
        <fullName evidence="3">Reverse transcriptase</fullName>
    </recommendedName>
</protein>
<evidence type="ECO:0000313" key="2">
    <source>
        <dbReference type="Proteomes" id="UP000708208"/>
    </source>
</evidence>
<evidence type="ECO:0008006" key="3">
    <source>
        <dbReference type="Google" id="ProtNLM"/>
    </source>
</evidence>
<dbReference type="PANTHER" id="PTHR19446">
    <property type="entry name" value="REVERSE TRANSCRIPTASES"/>
    <property type="match status" value="1"/>
</dbReference>